<reference evidence="1 2" key="1">
    <citation type="submission" date="2018-11" db="EMBL/GenBank/DDBJ databases">
        <title>Species Designations Belie Phenotypic and Genotypic Heterogeneity in Oral Streptococci.</title>
        <authorList>
            <person name="Velsko I."/>
        </authorList>
    </citation>
    <scope>NUCLEOTIDE SEQUENCE [LARGE SCALE GENOMIC DNA]</scope>
    <source>
        <strain evidence="1 2">A52</strain>
    </source>
</reference>
<evidence type="ECO:0000313" key="1">
    <source>
        <dbReference type="EMBL" id="RSJ92081.1"/>
    </source>
</evidence>
<organism evidence="1 2">
    <name type="scientific">Streptococcus cristatus</name>
    <dbReference type="NCBI Taxonomy" id="45634"/>
    <lineage>
        <taxon>Bacteria</taxon>
        <taxon>Bacillati</taxon>
        <taxon>Bacillota</taxon>
        <taxon>Bacilli</taxon>
        <taxon>Lactobacillales</taxon>
        <taxon>Streptococcaceae</taxon>
        <taxon>Streptococcus</taxon>
    </lineage>
</organism>
<protein>
    <submittedName>
        <fullName evidence="1">Uncharacterized protein</fullName>
    </submittedName>
</protein>
<dbReference type="AlphaFoldDB" id="A0A428H8F2"/>
<evidence type="ECO:0000313" key="2">
    <source>
        <dbReference type="Proteomes" id="UP000270868"/>
    </source>
</evidence>
<dbReference type="RefSeq" id="WP_125372759.1">
    <property type="nucleotide sequence ID" value="NZ_CAUUYS010000004.1"/>
</dbReference>
<accession>A0A428H8F2</accession>
<proteinExistence type="predicted"/>
<comment type="caution">
    <text evidence="1">The sequence shown here is derived from an EMBL/GenBank/DDBJ whole genome shotgun (WGS) entry which is preliminary data.</text>
</comment>
<name>A0A428H8F2_STRCR</name>
<gene>
    <name evidence="1" type="ORF">D8792_02405</name>
</gene>
<sequence>MKLDARVEEALIEINFVERYEALSHIFSRSRTPKEEALDYYDGDFLMEIINSLGYEVKFSKKEYFFSLKKEKNGQYEFGFKFSLEYGMVELIWDLKDSNQNVLLGTNLFTIIRLLTSPDNKIMDPIVSDYVDFRDVMKIAFDMYEDFKQAFLKANAGDEE</sequence>
<dbReference type="Proteomes" id="UP000270868">
    <property type="component" value="Unassembled WGS sequence"/>
</dbReference>
<dbReference type="EMBL" id="RJPS01000002">
    <property type="protein sequence ID" value="RSJ92081.1"/>
    <property type="molecule type" value="Genomic_DNA"/>
</dbReference>